<comment type="caution">
    <text evidence="3">The sequence shown here is derived from an EMBL/GenBank/DDBJ whole genome shotgun (WGS) entry which is preliminary data.</text>
</comment>
<dbReference type="PANTHER" id="PTHR21666">
    <property type="entry name" value="PEPTIDASE-RELATED"/>
    <property type="match status" value="1"/>
</dbReference>
<protein>
    <recommendedName>
        <fullName evidence="2">M23ase beta-sheet core domain-containing protein</fullName>
    </recommendedName>
</protein>
<keyword evidence="1" id="KW-1133">Transmembrane helix</keyword>
<dbReference type="GO" id="GO:0004222">
    <property type="term" value="F:metalloendopeptidase activity"/>
    <property type="evidence" value="ECO:0007669"/>
    <property type="project" value="TreeGrafter"/>
</dbReference>
<evidence type="ECO:0000259" key="2">
    <source>
        <dbReference type="Pfam" id="PF01551"/>
    </source>
</evidence>
<dbReference type="Pfam" id="PF01551">
    <property type="entry name" value="Peptidase_M23"/>
    <property type="match status" value="1"/>
</dbReference>
<evidence type="ECO:0000313" key="3">
    <source>
        <dbReference type="EMBL" id="PIR43758.1"/>
    </source>
</evidence>
<dbReference type="Proteomes" id="UP000230214">
    <property type="component" value="Unassembled WGS sequence"/>
</dbReference>
<dbReference type="EMBL" id="PCXU01000011">
    <property type="protein sequence ID" value="PIR43758.1"/>
    <property type="molecule type" value="Genomic_DNA"/>
</dbReference>
<accession>A0A2H0RB65</accession>
<gene>
    <name evidence="3" type="ORF">COV24_00775</name>
</gene>
<keyword evidence="1" id="KW-0472">Membrane</keyword>
<feature type="domain" description="M23ase beta-sheet core" evidence="2">
    <location>
        <begin position="123"/>
        <end position="200"/>
    </location>
</feature>
<keyword evidence="1" id="KW-0812">Transmembrane</keyword>
<proteinExistence type="predicted"/>
<dbReference type="InterPro" id="IPR050570">
    <property type="entry name" value="Cell_wall_metabolism_enzyme"/>
</dbReference>
<dbReference type="InterPro" id="IPR016047">
    <property type="entry name" value="M23ase_b-sheet_dom"/>
</dbReference>
<feature type="transmembrane region" description="Helical" evidence="1">
    <location>
        <begin position="12"/>
        <end position="32"/>
    </location>
</feature>
<evidence type="ECO:0000313" key="4">
    <source>
        <dbReference type="Proteomes" id="UP000230214"/>
    </source>
</evidence>
<dbReference type="Gene3D" id="2.70.70.10">
    <property type="entry name" value="Glucose Permease (Domain IIA)"/>
    <property type="match status" value="1"/>
</dbReference>
<name>A0A2H0RB65_UNCKA</name>
<dbReference type="AlphaFoldDB" id="A0A2H0RB65"/>
<organism evidence="3 4">
    <name type="scientific">candidate division WWE3 bacterium CG10_big_fil_rev_8_21_14_0_10_32_10</name>
    <dbReference type="NCBI Taxonomy" id="1975090"/>
    <lineage>
        <taxon>Bacteria</taxon>
        <taxon>Katanobacteria</taxon>
    </lineage>
</organism>
<dbReference type="CDD" id="cd12797">
    <property type="entry name" value="M23_peptidase"/>
    <property type="match status" value="1"/>
</dbReference>
<evidence type="ECO:0000256" key="1">
    <source>
        <dbReference type="SAM" id="Phobius"/>
    </source>
</evidence>
<dbReference type="InterPro" id="IPR011055">
    <property type="entry name" value="Dup_hybrid_motif"/>
</dbReference>
<reference evidence="3 4" key="1">
    <citation type="submission" date="2017-09" db="EMBL/GenBank/DDBJ databases">
        <title>Depth-based differentiation of microbial function through sediment-hosted aquifers and enrichment of novel symbionts in the deep terrestrial subsurface.</title>
        <authorList>
            <person name="Probst A.J."/>
            <person name="Ladd B."/>
            <person name="Jarett J.K."/>
            <person name="Geller-Mcgrath D.E."/>
            <person name="Sieber C.M."/>
            <person name="Emerson J.B."/>
            <person name="Anantharaman K."/>
            <person name="Thomas B.C."/>
            <person name="Malmstrom R."/>
            <person name="Stieglmeier M."/>
            <person name="Klingl A."/>
            <person name="Woyke T."/>
            <person name="Ryan C.M."/>
            <person name="Banfield J.F."/>
        </authorList>
    </citation>
    <scope>NUCLEOTIDE SEQUENCE [LARGE SCALE GENOMIC DNA]</scope>
    <source>
        <strain evidence="3">CG10_big_fil_rev_8_21_14_0_10_32_10</strain>
    </source>
</reference>
<dbReference type="SUPFAM" id="SSF51261">
    <property type="entry name" value="Duplicated hybrid motif"/>
    <property type="match status" value="1"/>
</dbReference>
<dbReference type="PANTHER" id="PTHR21666:SF270">
    <property type="entry name" value="MUREIN HYDROLASE ACTIVATOR ENVC"/>
    <property type="match status" value="1"/>
</dbReference>
<sequence>MKKSAFKKHTELPYIITIALFLSLILNIFLFLKVFKTPDINILELYQLPISLINYRNPEFVDTSVPNRSPFGGEGYNYTRITANYLSMSYKSEFGQDHYGIDIVPTQDYYKNQPVFLSLGRALVYSTLNGEVEYLSDEFGANYLVITNPQKTIRAMYVHLEASYVNTGDIVRAGEIIGVMGSTGHAIGKHVHYAIQIKNQNGYWTYANPNNYIVTKQQTIPGF</sequence>